<dbReference type="SUPFAM" id="SSF141868">
    <property type="entry name" value="EAL domain-like"/>
    <property type="match status" value="1"/>
</dbReference>
<dbReference type="Proteomes" id="UP001629214">
    <property type="component" value="Unassembled WGS sequence"/>
</dbReference>
<dbReference type="PROSITE" id="PS50113">
    <property type="entry name" value="PAC"/>
    <property type="match status" value="3"/>
</dbReference>
<sequence>MKNYSGKDDLDGTEVDAPEPWPRASTERTRRLYSSKDYFEGIIQSSEDAIISKTLDGTITSWNHGAEVIFGYTEDEMLGQPMLRLFPSDRTDEEALILDKIISGEHVTHFETVRIRKGGSPINVSVTISPIRDRQGRIIGASKIARDVTTQVQLENAVEQFQALVNSSDDAIISKTLDGRITSWNAAAQVMFGYSAEEMLGQQMLKLFPEDRQNEEMFILEKILAGEKIDHFDTIRMRKNGSPIHVSVTISPIRDKQGTIIGASKIARDVTLQKVSEANFKLTSCVFTHTSEGIAITDNHGVIIEVNQALTCITGYSREELIGRTYSVFKSSRQGPDIEKGILVELVRNGHARSEIWSRRKDGESYTGLLTISAVTDQSGQTHKYVALFTDITSLRKQQEKLEHITHFDVLTDLPNRLLLSDRLRQAMRMSKRSEKNLAVLYLDLDGFKQVNDQWGHELGDALLVAIARRMASTLREVDTLARMGGDEFVAVLVDISGNEELDCLTKKILKACSEPIAIGNHLVQISASIGVTLYPHDDVDEDQLIRHADFAMYEAKQSGKNKYHLFDAVRDAEEKGRSAQLRRLSEALELNEFVLHYQPKVNMRTGAVVGVEALIRWQHPELGLVPPGSFLPLIEGDRLSDDLGMWVITQALMQMTTWKAMGLVLSVSVNLGPRQLQQDNFYTALRDLLGCYPDVDPENLELEILETSALQDIEAVSQVMQVCRELGVHFSIDDFGTGYSSLTYLKRLPAETLKIDQSFVRDMLGDQEDLAIVRGVIGLAEAFHRKVIAEGVETIAHGEELLRIGCELAQGYGISRPMPASELFEWVRSWTSPQQWKTLC</sequence>
<dbReference type="InterPro" id="IPR000014">
    <property type="entry name" value="PAS"/>
</dbReference>
<dbReference type="InterPro" id="IPR000700">
    <property type="entry name" value="PAS-assoc_C"/>
</dbReference>
<evidence type="ECO:0000259" key="5">
    <source>
        <dbReference type="PROSITE" id="PS50887"/>
    </source>
</evidence>
<dbReference type="PANTHER" id="PTHR44757:SF2">
    <property type="entry name" value="BIOFILM ARCHITECTURE MAINTENANCE PROTEIN MBAA"/>
    <property type="match status" value="1"/>
</dbReference>
<dbReference type="SMART" id="SM00091">
    <property type="entry name" value="PAS"/>
    <property type="match status" value="3"/>
</dbReference>
<dbReference type="Gene3D" id="3.30.450.20">
    <property type="entry name" value="PAS domain"/>
    <property type="match status" value="3"/>
</dbReference>
<evidence type="ECO:0000313" key="7">
    <source>
        <dbReference type="Proteomes" id="UP001629214"/>
    </source>
</evidence>
<dbReference type="SMART" id="SM00086">
    <property type="entry name" value="PAC"/>
    <property type="match status" value="3"/>
</dbReference>
<feature type="domain" description="PAC" evidence="3">
    <location>
        <begin position="230"/>
        <end position="282"/>
    </location>
</feature>
<dbReference type="NCBIfam" id="TIGR00229">
    <property type="entry name" value="sensory_box"/>
    <property type="match status" value="3"/>
</dbReference>
<dbReference type="InterPro" id="IPR000160">
    <property type="entry name" value="GGDEF_dom"/>
</dbReference>
<dbReference type="InterPro" id="IPR052155">
    <property type="entry name" value="Biofilm_reg_signaling"/>
</dbReference>
<name>A0ABW8ZAR1_9BURK</name>
<evidence type="ECO:0000259" key="2">
    <source>
        <dbReference type="PROSITE" id="PS50112"/>
    </source>
</evidence>
<organism evidence="6 7">
    <name type="scientific">Herbaspirillum rhizosphaerae</name>
    <dbReference type="NCBI Taxonomy" id="346179"/>
    <lineage>
        <taxon>Bacteria</taxon>
        <taxon>Pseudomonadati</taxon>
        <taxon>Pseudomonadota</taxon>
        <taxon>Betaproteobacteria</taxon>
        <taxon>Burkholderiales</taxon>
        <taxon>Oxalobacteraceae</taxon>
        <taxon>Herbaspirillum</taxon>
    </lineage>
</organism>
<keyword evidence="7" id="KW-1185">Reference proteome</keyword>
<dbReference type="RefSeq" id="WP_408169051.1">
    <property type="nucleotide sequence ID" value="NZ_JAQQFR010000010.1"/>
</dbReference>
<dbReference type="SUPFAM" id="SSF55785">
    <property type="entry name" value="PYP-like sensor domain (PAS domain)"/>
    <property type="match status" value="3"/>
</dbReference>
<proteinExistence type="predicted"/>
<dbReference type="InterPro" id="IPR029787">
    <property type="entry name" value="Nucleotide_cyclase"/>
</dbReference>
<dbReference type="Pfam" id="PF13426">
    <property type="entry name" value="PAS_9"/>
    <property type="match status" value="1"/>
</dbReference>
<evidence type="ECO:0000256" key="1">
    <source>
        <dbReference type="SAM" id="MobiDB-lite"/>
    </source>
</evidence>
<feature type="compositionally biased region" description="Basic and acidic residues" evidence="1">
    <location>
        <begin position="1"/>
        <end position="10"/>
    </location>
</feature>
<feature type="domain" description="EAL" evidence="4">
    <location>
        <begin position="578"/>
        <end position="832"/>
    </location>
</feature>
<dbReference type="EMBL" id="JAQQFR010000010">
    <property type="protein sequence ID" value="MFL9879968.1"/>
    <property type="molecule type" value="Genomic_DNA"/>
</dbReference>
<dbReference type="Gene3D" id="3.20.20.450">
    <property type="entry name" value="EAL domain"/>
    <property type="match status" value="1"/>
</dbReference>
<dbReference type="CDD" id="cd01948">
    <property type="entry name" value="EAL"/>
    <property type="match status" value="1"/>
</dbReference>
<dbReference type="Gene3D" id="3.30.70.270">
    <property type="match status" value="1"/>
</dbReference>
<dbReference type="InterPro" id="IPR001610">
    <property type="entry name" value="PAC"/>
</dbReference>
<dbReference type="InterPro" id="IPR035965">
    <property type="entry name" value="PAS-like_dom_sf"/>
</dbReference>
<dbReference type="SMART" id="SM00052">
    <property type="entry name" value="EAL"/>
    <property type="match status" value="1"/>
</dbReference>
<comment type="caution">
    <text evidence="6">The sequence shown here is derived from an EMBL/GenBank/DDBJ whole genome shotgun (WGS) entry which is preliminary data.</text>
</comment>
<dbReference type="Pfam" id="PF00563">
    <property type="entry name" value="EAL"/>
    <property type="match status" value="1"/>
</dbReference>
<dbReference type="CDD" id="cd01949">
    <property type="entry name" value="GGDEF"/>
    <property type="match status" value="1"/>
</dbReference>
<dbReference type="Pfam" id="PF00990">
    <property type="entry name" value="GGDEF"/>
    <property type="match status" value="1"/>
</dbReference>
<evidence type="ECO:0000313" key="6">
    <source>
        <dbReference type="EMBL" id="MFL9879968.1"/>
    </source>
</evidence>
<dbReference type="PROSITE" id="PS50887">
    <property type="entry name" value="GGDEF"/>
    <property type="match status" value="1"/>
</dbReference>
<gene>
    <name evidence="6" type="ORF">PQR63_16325</name>
</gene>
<feature type="domain" description="PAS" evidence="2">
    <location>
        <begin position="286"/>
        <end position="325"/>
    </location>
</feature>
<dbReference type="SMART" id="SM00267">
    <property type="entry name" value="GGDEF"/>
    <property type="match status" value="1"/>
</dbReference>
<dbReference type="NCBIfam" id="TIGR00254">
    <property type="entry name" value="GGDEF"/>
    <property type="match status" value="1"/>
</dbReference>
<dbReference type="Pfam" id="PF00989">
    <property type="entry name" value="PAS"/>
    <property type="match status" value="2"/>
</dbReference>
<dbReference type="InterPro" id="IPR001633">
    <property type="entry name" value="EAL_dom"/>
</dbReference>
<accession>A0ABW8ZAR1</accession>
<evidence type="ECO:0000259" key="3">
    <source>
        <dbReference type="PROSITE" id="PS50113"/>
    </source>
</evidence>
<dbReference type="SUPFAM" id="SSF55073">
    <property type="entry name" value="Nucleotide cyclase"/>
    <property type="match status" value="1"/>
</dbReference>
<feature type="domain" description="GGDEF" evidence="5">
    <location>
        <begin position="436"/>
        <end position="569"/>
    </location>
</feature>
<feature type="domain" description="PAS" evidence="2">
    <location>
        <begin position="35"/>
        <end position="105"/>
    </location>
</feature>
<dbReference type="PROSITE" id="PS50112">
    <property type="entry name" value="PAS"/>
    <property type="match status" value="3"/>
</dbReference>
<reference evidence="6 7" key="1">
    <citation type="journal article" date="2024" name="Chem. Sci.">
        <title>Discovery of megapolipeptins by genome mining of a Burkholderiales bacteria collection.</title>
        <authorList>
            <person name="Paulo B.S."/>
            <person name="Recchia M.J.J."/>
            <person name="Lee S."/>
            <person name="Fergusson C.H."/>
            <person name="Romanowski S.B."/>
            <person name="Hernandez A."/>
            <person name="Krull N."/>
            <person name="Liu D.Y."/>
            <person name="Cavanagh H."/>
            <person name="Bos A."/>
            <person name="Gray C.A."/>
            <person name="Murphy B.T."/>
            <person name="Linington R.G."/>
            <person name="Eustaquio A.S."/>
        </authorList>
    </citation>
    <scope>NUCLEOTIDE SEQUENCE [LARGE SCALE GENOMIC DNA]</scope>
    <source>
        <strain evidence="6 7">RL21-008-BIB-B</strain>
    </source>
</reference>
<dbReference type="CDD" id="cd00130">
    <property type="entry name" value="PAS"/>
    <property type="match status" value="3"/>
</dbReference>
<evidence type="ECO:0000259" key="4">
    <source>
        <dbReference type="PROSITE" id="PS50883"/>
    </source>
</evidence>
<dbReference type="InterPro" id="IPR035919">
    <property type="entry name" value="EAL_sf"/>
</dbReference>
<feature type="domain" description="PAC" evidence="3">
    <location>
        <begin position="108"/>
        <end position="160"/>
    </location>
</feature>
<feature type="domain" description="PAC" evidence="3">
    <location>
        <begin position="352"/>
        <end position="404"/>
    </location>
</feature>
<feature type="domain" description="PAS" evidence="2">
    <location>
        <begin position="157"/>
        <end position="227"/>
    </location>
</feature>
<dbReference type="PROSITE" id="PS50883">
    <property type="entry name" value="EAL"/>
    <property type="match status" value="1"/>
</dbReference>
<dbReference type="InterPro" id="IPR043128">
    <property type="entry name" value="Rev_trsase/Diguanyl_cyclase"/>
</dbReference>
<dbReference type="PANTHER" id="PTHR44757">
    <property type="entry name" value="DIGUANYLATE CYCLASE DGCP"/>
    <property type="match status" value="1"/>
</dbReference>
<feature type="region of interest" description="Disordered" evidence="1">
    <location>
        <begin position="1"/>
        <end position="27"/>
    </location>
</feature>
<protein>
    <submittedName>
        <fullName evidence="6">PAS domain S-box protein</fullName>
    </submittedName>
</protein>
<dbReference type="InterPro" id="IPR013767">
    <property type="entry name" value="PAS_fold"/>
</dbReference>